<evidence type="ECO:0000256" key="1">
    <source>
        <dbReference type="ARBA" id="ARBA00022741"/>
    </source>
</evidence>
<organism evidence="4 5">
    <name type="scientific">Pelosinus propionicus DSM 13327</name>
    <dbReference type="NCBI Taxonomy" id="1123291"/>
    <lineage>
        <taxon>Bacteria</taxon>
        <taxon>Bacillati</taxon>
        <taxon>Bacillota</taxon>
        <taxon>Negativicutes</taxon>
        <taxon>Selenomonadales</taxon>
        <taxon>Sporomusaceae</taxon>
        <taxon>Pelosinus</taxon>
    </lineage>
</organism>
<protein>
    <submittedName>
        <fullName evidence="4">Conjugative relaxase domain-containing protein, TrwC/TraI family</fullName>
    </submittedName>
</protein>
<dbReference type="Pfam" id="PF13604">
    <property type="entry name" value="AAA_30"/>
    <property type="match status" value="1"/>
</dbReference>
<dbReference type="AlphaFoldDB" id="A0A1I4HQ98"/>
<evidence type="ECO:0000313" key="5">
    <source>
        <dbReference type="Proteomes" id="UP000199520"/>
    </source>
</evidence>
<dbReference type="Pfam" id="PF08751">
    <property type="entry name" value="TrwC"/>
    <property type="match status" value="1"/>
</dbReference>
<dbReference type="CDD" id="cd18809">
    <property type="entry name" value="SF1_C_RecD"/>
    <property type="match status" value="1"/>
</dbReference>
<dbReference type="InterPro" id="IPR014862">
    <property type="entry name" value="TrwC"/>
</dbReference>
<dbReference type="InterPro" id="IPR050534">
    <property type="entry name" value="Coronavir_polyprotein_1ab"/>
</dbReference>
<dbReference type="GO" id="GO:0003678">
    <property type="term" value="F:DNA helicase activity"/>
    <property type="evidence" value="ECO:0007669"/>
    <property type="project" value="UniProtKB-ARBA"/>
</dbReference>
<evidence type="ECO:0000259" key="3">
    <source>
        <dbReference type="Pfam" id="PF08751"/>
    </source>
</evidence>
<dbReference type="SUPFAM" id="SSF55464">
    <property type="entry name" value="Origin of replication-binding domain, RBD-like"/>
    <property type="match status" value="1"/>
</dbReference>
<evidence type="ECO:0000313" key="4">
    <source>
        <dbReference type="EMBL" id="SFL43930.1"/>
    </source>
</evidence>
<keyword evidence="1" id="KW-0547">Nucleotide-binding</keyword>
<dbReference type="Proteomes" id="UP000199520">
    <property type="component" value="Unassembled WGS sequence"/>
</dbReference>
<reference evidence="5" key="1">
    <citation type="submission" date="2016-10" db="EMBL/GenBank/DDBJ databases">
        <authorList>
            <person name="Varghese N."/>
            <person name="Submissions S."/>
        </authorList>
    </citation>
    <scope>NUCLEOTIDE SEQUENCE [LARGE SCALE GENOMIC DNA]</scope>
    <source>
        <strain evidence="5">DSM 13327</strain>
    </source>
</reference>
<dbReference type="NCBIfam" id="TIGR02686">
    <property type="entry name" value="relax_trwC"/>
    <property type="match status" value="1"/>
</dbReference>
<dbReference type="GO" id="GO:0005524">
    <property type="term" value="F:ATP binding"/>
    <property type="evidence" value="ECO:0007669"/>
    <property type="project" value="UniProtKB-KW"/>
</dbReference>
<dbReference type="PANTHER" id="PTHR43788:SF6">
    <property type="entry name" value="DNA HELICASE B"/>
    <property type="match status" value="1"/>
</dbReference>
<dbReference type="Gene3D" id="3.40.50.300">
    <property type="entry name" value="P-loop containing nucleotide triphosphate hydrolases"/>
    <property type="match status" value="2"/>
</dbReference>
<proteinExistence type="predicted"/>
<feature type="domain" description="TrwC relaxase" evidence="3">
    <location>
        <begin position="9"/>
        <end position="267"/>
    </location>
</feature>
<dbReference type="PANTHER" id="PTHR43788">
    <property type="entry name" value="DNA2/NAM7 HELICASE FAMILY MEMBER"/>
    <property type="match status" value="1"/>
</dbReference>
<dbReference type="Gene3D" id="2.30.30.940">
    <property type="match status" value="1"/>
</dbReference>
<dbReference type="InterPro" id="IPR027417">
    <property type="entry name" value="P-loop_NTPase"/>
</dbReference>
<gene>
    <name evidence="4" type="ORF">SAMN04490355_1004148</name>
</gene>
<evidence type="ECO:0000256" key="2">
    <source>
        <dbReference type="ARBA" id="ARBA00022840"/>
    </source>
</evidence>
<dbReference type="SUPFAM" id="SSF52540">
    <property type="entry name" value="P-loop containing nucleoside triphosphate hydrolases"/>
    <property type="match status" value="2"/>
</dbReference>
<dbReference type="STRING" id="1123291.SAMN04490355_1004148"/>
<keyword evidence="5" id="KW-1185">Reference proteome</keyword>
<name>A0A1I4HQ98_9FIRM</name>
<dbReference type="CDD" id="cd17933">
    <property type="entry name" value="DEXSc_RecD-like"/>
    <property type="match status" value="1"/>
</dbReference>
<accession>A0A1I4HQ98</accession>
<dbReference type="OrthoDB" id="9803432at2"/>
<keyword evidence="2" id="KW-0067">ATP-binding</keyword>
<sequence length="848" mass="95175">MLSISNVGARQAASYYDKDGYYARMEDNGDHWQGRLKEDLNLSDDLTKEDFNALVNEREERAGYDLCFSAPKSVSIAMCLGGENRQDMISAHNIAVKTALELIEQREIGARITKDKVTKHVKTGNMIAGCFNHYVSRNQDPQLHTHAVILNKTKHNDKFYAVDNPDLYRNKILYGQIYRNVLAKQLMDKGYDIIVTDPIKGFFEMKRIEQGAIEQFSSRRQEILEKLKEWGASTPEAAGAAAMMTRKAKEHKDMNVLMKSWQETMKDVGGVDIAKSEIPVISTPEQQKVEFDQAVKRLSSRAFAFTERELKKAVLASGVGSGMSETQYNELLKSNAGKILVALGGRQDIQDDETYYTTLKNLENEKRIFTEVAKSKGSMPGLRAREVEGFLDRALKKEKTALSGQQRDAVLHIVNTKDQYSAVQGLAGTGKTHMLNYARQVLENDGYTVRGACYTGKAAQGLEADAQIPSNTIHSFLNQLEREAGNAKPGEDMQLKTDWNLGGLKPGYTKEAWIIDEASMVDNNTMLYITEAAKIKNAKVVLVGDRQQLLPVGVGNAYSALTETGKIATVRLDEIRRQKDKDLLQAVREAVSGDLAKSLELIEKDMQVIPKHSERIKAIVNDYTALTLEEQKKTVILTAANKDRHSLNQSIRAELIKQGHLAAGRECTVGDVTGKTFMREFSLRDKVIFLQNNYKMGVRNGQTGVIKNISNNILTIESGGKEIVLNLEKYNKIDHGYAMTGHKAQGITTDRVLVNLDSTQKQLNNRNAFYVDISRARYEVKIYTDDTVKIQGQIENFAKKLTSDDFLIPEKEHASGKKRGFDMIIQSFKGLKKEPKIEIEEQRIGMRF</sequence>
<dbReference type="RefSeq" id="WP_090932953.1">
    <property type="nucleotide sequence ID" value="NZ_FOTS01000004.1"/>
</dbReference>
<dbReference type="NCBIfam" id="NF041492">
    <property type="entry name" value="MobF"/>
    <property type="match status" value="1"/>
</dbReference>
<dbReference type="InterPro" id="IPR014059">
    <property type="entry name" value="TraI/TrwC_relax"/>
</dbReference>
<dbReference type="EMBL" id="FOTS01000004">
    <property type="protein sequence ID" value="SFL43930.1"/>
    <property type="molecule type" value="Genomic_DNA"/>
</dbReference>